<evidence type="ECO:0000256" key="6">
    <source>
        <dbReference type="ARBA" id="ARBA00022779"/>
    </source>
</evidence>
<keyword evidence="6" id="KW-0283">Flagellar rotation</keyword>
<dbReference type="PANTHER" id="PTHR30433:SF2">
    <property type="entry name" value="MOTILITY PROTEIN A"/>
    <property type="match status" value="1"/>
</dbReference>
<feature type="domain" description="MotA/TolQ/ExbB proton channel" evidence="10">
    <location>
        <begin position="104"/>
        <end position="212"/>
    </location>
</feature>
<accession>A0AAE9XQF7</accession>
<keyword evidence="4" id="KW-1003">Cell membrane</keyword>
<evidence type="ECO:0000256" key="7">
    <source>
        <dbReference type="ARBA" id="ARBA00022989"/>
    </source>
</evidence>
<evidence type="ECO:0000259" key="10">
    <source>
        <dbReference type="Pfam" id="PF01618"/>
    </source>
</evidence>
<evidence type="ECO:0000256" key="8">
    <source>
        <dbReference type="ARBA" id="ARBA00023136"/>
    </source>
</evidence>
<dbReference type="InterPro" id="IPR000540">
    <property type="entry name" value="Flag_MotA_CS"/>
</dbReference>
<evidence type="ECO:0000256" key="4">
    <source>
        <dbReference type="ARBA" id="ARBA00022475"/>
    </source>
</evidence>
<evidence type="ECO:0000256" key="1">
    <source>
        <dbReference type="ARBA" id="ARBA00004651"/>
    </source>
</evidence>
<feature type="transmembrane region" description="Helical" evidence="9">
    <location>
        <begin position="33"/>
        <end position="50"/>
    </location>
</feature>
<dbReference type="GO" id="GO:0005886">
    <property type="term" value="C:plasma membrane"/>
    <property type="evidence" value="ECO:0007669"/>
    <property type="project" value="UniProtKB-SubCell"/>
</dbReference>
<dbReference type="KEGG" id="gso:PH603_06400"/>
<evidence type="ECO:0000256" key="2">
    <source>
        <dbReference type="ARBA" id="ARBA00008038"/>
    </source>
</evidence>
<dbReference type="GO" id="GO:0006935">
    <property type="term" value="P:chemotaxis"/>
    <property type="evidence" value="ECO:0007669"/>
    <property type="project" value="InterPro"/>
</dbReference>
<proteinExistence type="inferred from homology"/>
<dbReference type="InterPro" id="IPR002898">
    <property type="entry name" value="MotA_ExbB_proton_chnl"/>
</dbReference>
<reference evidence="11" key="1">
    <citation type="submission" date="2023-01" db="EMBL/GenBank/DDBJ databases">
        <title>The genome sequence of Kordiimonadaceae bacterium 6D33.</title>
        <authorList>
            <person name="Liu Y."/>
        </authorList>
    </citation>
    <scope>NUCLEOTIDE SEQUENCE</scope>
    <source>
        <strain evidence="11">6D33</strain>
    </source>
</reference>
<dbReference type="PANTHER" id="PTHR30433">
    <property type="entry name" value="CHEMOTAXIS PROTEIN MOTA"/>
    <property type="match status" value="1"/>
</dbReference>
<name>A0AAE9XQF7_9PROT</name>
<dbReference type="GO" id="GO:0071978">
    <property type="term" value="P:bacterial-type flagellum-dependent swarming motility"/>
    <property type="evidence" value="ECO:0007669"/>
    <property type="project" value="InterPro"/>
</dbReference>
<sequence length="254" mass="27612">MSTVIGMILAFALVIGAILMGGSPLPFINVESILIVVLGTIAVTAISFPLSEMLTIPYHVFTLLRHGQRDPAAEAVKVLRLAVEARKENDVLAVERMLPRVKDTPFLAKAMQLVADATPVEEIEQIMRREAGTTSARHMRAVDFLRRAGDVAPAMGLIGTLIGLVRMLGNLDNPAEIGPSMAVALLTTLYGAVLAHLIFIPLAAKTEHCTTEEALVNNLYAIGATSMRRQENPRRLEMLLNTILPPAKRVVFFK</sequence>
<keyword evidence="12" id="KW-1185">Reference proteome</keyword>
<feature type="transmembrane region" description="Helical" evidence="9">
    <location>
        <begin position="181"/>
        <end position="204"/>
    </location>
</feature>
<comment type="subcellular location">
    <subcellularLocation>
        <location evidence="1">Cell membrane</location>
        <topology evidence="1">Multi-pass membrane protein</topology>
    </subcellularLocation>
</comment>
<dbReference type="AlphaFoldDB" id="A0AAE9XQF7"/>
<evidence type="ECO:0000256" key="9">
    <source>
        <dbReference type="SAM" id="Phobius"/>
    </source>
</evidence>
<dbReference type="PROSITE" id="PS01307">
    <property type="entry name" value="MOTA"/>
    <property type="match status" value="1"/>
</dbReference>
<dbReference type="InterPro" id="IPR047055">
    <property type="entry name" value="MotA-like"/>
</dbReference>
<evidence type="ECO:0000256" key="5">
    <source>
        <dbReference type="ARBA" id="ARBA00022692"/>
    </source>
</evidence>
<protein>
    <submittedName>
        <fullName evidence="11">MotA/TolQ/ExbB proton channel family protein</fullName>
    </submittedName>
</protein>
<dbReference type="RefSeq" id="WP_289505196.1">
    <property type="nucleotide sequence ID" value="NZ_CP116805.1"/>
</dbReference>
<comment type="similarity">
    <text evidence="2">Belongs to the MotA family.</text>
</comment>
<dbReference type="Pfam" id="PF01618">
    <property type="entry name" value="MotA_ExbB"/>
    <property type="match status" value="1"/>
</dbReference>
<keyword evidence="8 9" id="KW-0472">Membrane</keyword>
<evidence type="ECO:0000313" key="12">
    <source>
        <dbReference type="Proteomes" id="UP001217500"/>
    </source>
</evidence>
<evidence type="ECO:0000313" key="11">
    <source>
        <dbReference type="EMBL" id="WCL55388.1"/>
    </source>
</evidence>
<dbReference type="EMBL" id="CP116805">
    <property type="protein sequence ID" value="WCL55388.1"/>
    <property type="molecule type" value="Genomic_DNA"/>
</dbReference>
<dbReference type="Proteomes" id="UP001217500">
    <property type="component" value="Chromosome"/>
</dbReference>
<evidence type="ECO:0000256" key="3">
    <source>
        <dbReference type="ARBA" id="ARBA00022448"/>
    </source>
</evidence>
<gene>
    <name evidence="11" type="ORF">PH603_06400</name>
</gene>
<feature type="transmembrane region" description="Helical" evidence="9">
    <location>
        <begin position="148"/>
        <end position="169"/>
    </location>
</feature>
<keyword evidence="3" id="KW-0813">Transport</keyword>
<organism evidence="11 12">
    <name type="scientific">Gimibacter soli</name>
    <dbReference type="NCBI Taxonomy" id="3024400"/>
    <lineage>
        <taxon>Bacteria</taxon>
        <taxon>Pseudomonadati</taxon>
        <taxon>Pseudomonadota</taxon>
        <taxon>Alphaproteobacteria</taxon>
        <taxon>Kordiimonadales</taxon>
        <taxon>Temperatibacteraceae</taxon>
        <taxon>Gimibacter</taxon>
    </lineage>
</organism>
<keyword evidence="7 9" id="KW-1133">Transmembrane helix</keyword>
<feature type="transmembrane region" description="Helical" evidence="9">
    <location>
        <begin position="7"/>
        <end position="27"/>
    </location>
</feature>
<keyword evidence="5 9" id="KW-0812">Transmembrane</keyword>